<protein>
    <recommendedName>
        <fullName evidence="9">Charged multivesicular body protein 7</fullName>
    </recommendedName>
    <alternativeName>
        <fullName evidence="10">Chromatin-modifying protein 7</fullName>
    </alternativeName>
</protein>
<keyword evidence="5" id="KW-0963">Cytoplasm</keyword>
<keyword evidence="8" id="KW-0539">Nucleus</keyword>
<dbReference type="GO" id="GO:0009898">
    <property type="term" value="C:cytoplasmic side of plasma membrane"/>
    <property type="evidence" value="ECO:0007669"/>
    <property type="project" value="TreeGrafter"/>
</dbReference>
<evidence type="ECO:0000256" key="1">
    <source>
        <dbReference type="ARBA" id="ARBA00004259"/>
    </source>
</evidence>
<evidence type="ECO:0000256" key="9">
    <source>
        <dbReference type="ARBA" id="ARBA00041077"/>
    </source>
</evidence>
<gene>
    <name evidence="13" type="primary">Chmp7</name>
    <name evidence="13" type="ORF">GTO96_0004253</name>
</gene>
<evidence type="ECO:0000256" key="7">
    <source>
        <dbReference type="ARBA" id="ARBA00023054"/>
    </source>
</evidence>
<keyword evidence="4" id="KW-0813">Transport</keyword>
<evidence type="ECO:0000256" key="5">
    <source>
        <dbReference type="ARBA" id="ARBA00022490"/>
    </source>
</evidence>
<keyword evidence="14" id="KW-1185">Reference proteome</keyword>
<dbReference type="EMBL" id="JAATIS010000220">
    <property type="protein sequence ID" value="KAG2469176.1"/>
    <property type="molecule type" value="Genomic_DNA"/>
</dbReference>
<evidence type="ECO:0000313" key="14">
    <source>
        <dbReference type="Proteomes" id="UP000886611"/>
    </source>
</evidence>
<feature type="coiled-coil region" evidence="11">
    <location>
        <begin position="307"/>
        <end position="334"/>
    </location>
</feature>
<keyword evidence="7 11" id="KW-0175">Coiled coil</keyword>
<evidence type="ECO:0000256" key="2">
    <source>
        <dbReference type="ARBA" id="ARBA00004496"/>
    </source>
</evidence>
<evidence type="ECO:0000256" key="11">
    <source>
        <dbReference type="SAM" id="Coils"/>
    </source>
</evidence>
<dbReference type="GO" id="GO:0015031">
    <property type="term" value="P:protein transport"/>
    <property type="evidence" value="ECO:0007669"/>
    <property type="project" value="UniProtKB-KW"/>
</dbReference>
<feature type="domain" description="CHMP7 winged helix" evidence="12">
    <location>
        <begin position="126"/>
        <end position="193"/>
    </location>
</feature>
<evidence type="ECO:0000259" key="12">
    <source>
        <dbReference type="Pfam" id="PF25239"/>
    </source>
</evidence>
<dbReference type="GO" id="GO:0005771">
    <property type="term" value="C:multivesicular body"/>
    <property type="evidence" value="ECO:0007669"/>
    <property type="project" value="TreeGrafter"/>
</dbReference>
<evidence type="ECO:0000256" key="6">
    <source>
        <dbReference type="ARBA" id="ARBA00022927"/>
    </source>
</evidence>
<dbReference type="GO" id="GO:0032511">
    <property type="term" value="P:late endosome to vacuole transport via multivesicular body sorting pathway"/>
    <property type="evidence" value="ECO:0007669"/>
    <property type="project" value="TreeGrafter"/>
</dbReference>
<dbReference type="GO" id="GO:0006900">
    <property type="term" value="P:vesicle budding from membrane"/>
    <property type="evidence" value="ECO:0007669"/>
    <property type="project" value="TreeGrafter"/>
</dbReference>
<name>A0A8X7XJ49_POLSE</name>
<comment type="subcellular location">
    <subcellularLocation>
        <location evidence="2">Cytoplasm</location>
    </subcellularLocation>
    <subcellularLocation>
        <location evidence="1">Nucleus envelope</location>
    </subcellularLocation>
</comment>
<reference evidence="13 14" key="1">
    <citation type="journal article" date="2021" name="Cell">
        <title>Tracing the genetic footprints of vertebrate landing in non-teleost ray-finned fishes.</title>
        <authorList>
            <person name="Bi X."/>
            <person name="Wang K."/>
            <person name="Yang L."/>
            <person name="Pan H."/>
            <person name="Jiang H."/>
            <person name="Wei Q."/>
            <person name="Fang M."/>
            <person name="Yu H."/>
            <person name="Zhu C."/>
            <person name="Cai Y."/>
            <person name="He Y."/>
            <person name="Gan X."/>
            <person name="Zeng H."/>
            <person name="Yu D."/>
            <person name="Zhu Y."/>
            <person name="Jiang H."/>
            <person name="Qiu Q."/>
            <person name="Yang H."/>
            <person name="Zhang Y.E."/>
            <person name="Wang W."/>
            <person name="Zhu M."/>
            <person name="He S."/>
            <person name="Zhang G."/>
        </authorList>
    </citation>
    <scope>NUCLEOTIDE SEQUENCE [LARGE SCALE GENOMIC DNA]</scope>
    <source>
        <strain evidence="13">Bchr_013</strain>
    </source>
</reference>
<dbReference type="Pfam" id="PF25239">
    <property type="entry name" value="WHD_CHMP7"/>
    <property type="match status" value="1"/>
</dbReference>
<organism evidence="13 14">
    <name type="scientific">Polypterus senegalus</name>
    <name type="common">Senegal bichir</name>
    <dbReference type="NCBI Taxonomy" id="55291"/>
    <lineage>
        <taxon>Eukaryota</taxon>
        <taxon>Metazoa</taxon>
        <taxon>Chordata</taxon>
        <taxon>Craniata</taxon>
        <taxon>Vertebrata</taxon>
        <taxon>Euteleostomi</taxon>
        <taxon>Actinopterygii</taxon>
        <taxon>Polypteriformes</taxon>
        <taxon>Polypteridae</taxon>
        <taxon>Polypterus</taxon>
    </lineage>
</organism>
<accession>A0A8X7XJ49</accession>
<keyword evidence="6" id="KW-0653">Protein transport</keyword>
<dbReference type="Proteomes" id="UP000886611">
    <property type="component" value="Unassembled WGS sequence"/>
</dbReference>
<feature type="coiled-coil region" evidence="11">
    <location>
        <begin position="211"/>
        <end position="245"/>
    </location>
</feature>
<comment type="similarity">
    <text evidence="3">Belongs to the SNF7 family.</text>
</comment>
<feature type="non-terminal residue" evidence="13">
    <location>
        <position position="1"/>
    </location>
</feature>
<evidence type="ECO:0000256" key="10">
    <source>
        <dbReference type="ARBA" id="ARBA00041629"/>
    </source>
</evidence>
<evidence type="ECO:0000313" key="13">
    <source>
        <dbReference type="EMBL" id="KAG2469176.1"/>
    </source>
</evidence>
<comment type="caution">
    <text evidence="13">The sequence shown here is derived from an EMBL/GenBank/DDBJ whole genome shotgun (WGS) entry which is preliminary data.</text>
</comment>
<dbReference type="Gene3D" id="1.10.287.1060">
    <property type="entry name" value="ESAT-6-like"/>
    <property type="match status" value="1"/>
</dbReference>
<dbReference type="InterPro" id="IPR005024">
    <property type="entry name" value="Snf7_fam"/>
</dbReference>
<evidence type="ECO:0000256" key="3">
    <source>
        <dbReference type="ARBA" id="ARBA00006190"/>
    </source>
</evidence>
<feature type="non-terminal residue" evidence="13">
    <location>
        <position position="419"/>
    </location>
</feature>
<dbReference type="GO" id="GO:0000815">
    <property type="term" value="C:ESCRT III complex"/>
    <property type="evidence" value="ECO:0007669"/>
    <property type="project" value="TreeGrafter"/>
</dbReference>
<evidence type="ECO:0000256" key="4">
    <source>
        <dbReference type="ARBA" id="ARBA00022448"/>
    </source>
</evidence>
<dbReference type="PANTHER" id="PTHR22761">
    <property type="entry name" value="CHARGED MULTIVESICULAR BODY PROTEIN"/>
    <property type="match status" value="1"/>
</dbReference>
<evidence type="ECO:0000256" key="8">
    <source>
        <dbReference type="ARBA" id="ARBA00023242"/>
    </source>
</evidence>
<dbReference type="GO" id="GO:0005635">
    <property type="term" value="C:nuclear envelope"/>
    <property type="evidence" value="ECO:0007669"/>
    <property type="project" value="UniProtKB-SubCell"/>
</dbReference>
<dbReference type="PANTHER" id="PTHR22761:SF21">
    <property type="entry name" value="CHARGED MULTIVESICULAR BODY PROTEIN 7"/>
    <property type="match status" value="1"/>
</dbReference>
<sequence>MGFLFSAFKQTREVNSLDWDGKMEFWCPLIVNTCRQRSVVSISLGELNDIFRRKGTSPLGLGTILQDMIRRGKLQKESEFAANVDAGWISWGVGLLLVKPLKWTLSTILGSNRVPLEETYVMIDLVKEKASELLQVYRSSSAAQRALVPFQELRAIAADICPDENTLCLALLQLQREKQVNVTLHDGEKIVKFTQHGQSRVSPVGDVDLGIYQLQKSEKLLEEKIEALANEAERCKEEARGLLHEGKKTQALRCLRAKKRTEKRSDSLYAQLDTIHGILEKIANSHTDRMVIQAYQTGVATLKQSLKDVTVEKAENLVDQIQELSEMQDEVNQTLSGFGLDSSGDDLDLEAELATLMQDSTPDGPSALPDVPDKPVFSNPARVQSEEGLVASLPAVPNTDLGITEEELEQELNRLTLLE</sequence>
<dbReference type="Pfam" id="PF25880">
    <property type="entry name" value="WHD_CHMP7_1st"/>
    <property type="match status" value="1"/>
</dbReference>
<dbReference type="Pfam" id="PF03357">
    <property type="entry name" value="Snf7"/>
    <property type="match status" value="1"/>
</dbReference>
<dbReference type="InterPro" id="IPR057471">
    <property type="entry name" value="CHMP7_WHD"/>
</dbReference>
<dbReference type="AlphaFoldDB" id="A0A8X7XJ49"/>
<proteinExistence type="inferred from homology"/>